<evidence type="ECO:0000256" key="2">
    <source>
        <dbReference type="SAM" id="Phobius"/>
    </source>
</evidence>
<feature type="compositionally biased region" description="Low complexity" evidence="1">
    <location>
        <begin position="644"/>
        <end position="653"/>
    </location>
</feature>
<sequence>MTGGSLGLRTASYGSLQQQLQNGAFLPIHATPLIVRKNSKTLLSSYREKERFLSRICKFASRRRIGMLLVVVVSVLVFMSVLSTMCKDDDATTDSESQHMSSIPVQNIIPERILINGEPSHNKIDKNRDKENYYVSPNNVSISGENKLPLPVLRTKFPVEHPCDKFVLPSPPPRDRKRTGPRRKSDCLRFKVYTCPVCYLPVDQAIARMPVAPSESPVLRNLTYVYEESPVRTEPFGGSDFGGYPSLMQRNDSFDIQESMNVHCGFVNGSKPGRQTGFDLQDADLIEMEQCYGVVVASAIFGNYDIIQQPKNISEAAKKSVCFYMFVDEETEASIRNTTTLGDGMKVGLWRLILVRNLPYADARRNGKASMVKLLNFHNKEVDVISFVLYIDFPLKVPKLLLHRIFPNSRFSLWVDGKLELVVDPYQILERVYVRYTITAIRAFTVSRFLWRKNATFAISRHYKRFDVIEEAEANKAAGKYENASIDFQIDFYKGEGLTPYTEAKLPITSDVPEGCVIIREHIPVTNLFTCLWFNEVDRFTSRDQLSFSTVRDKIMSKVNWGIDMFLDCERRNFVVQTYHRDVLEHMPPPIVAVKRPSVSTNEPRGKSSHVTIADRFVKSPTKRNPPKRGRERRSGSRRHRKVSVGSRDNNSI</sequence>
<dbReference type="AlphaFoldDB" id="A0A4Y7IFP7"/>
<keyword evidence="5" id="KW-1185">Reference proteome</keyword>
<evidence type="ECO:0000313" key="5">
    <source>
        <dbReference type="Proteomes" id="UP000316621"/>
    </source>
</evidence>
<accession>A0A4Y7IFP7</accession>
<protein>
    <recommendedName>
        <fullName evidence="3">TOD1/MUCI70 glycosyltransferase-like domain-containing protein</fullName>
    </recommendedName>
</protein>
<feature type="region of interest" description="Disordered" evidence="1">
    <location>
        <begin position="595"/>
        <end position="653"/>
    </location>
</feature>
<dbReference type="EMBL" id="CM010715">
    <property type="protein sequence ID" value="RZC46522.1"/>
    <property type="molecule type" value="Genomic_DNA"/>
</dbReference>
<keyword evidence="2" id="KW-0812">Transmembrane</keyword>
<keyword evidence="2" id="KW-0472">Membrane</keyword>
<feature type="domain" description="TOD1/MUCI70 glycosyltransferase-like" evidence="3">
    <location>
        <begin position="222"/>
        <end position="370"/>
    </location>
</feature>
<gene>
    <name evidence="4" type="ORF">C5167_039469</name>
</gene>
<evidence type="ECO:0000259" key="3">
    <source>
        <dbReference type="Pfam" id="PF04765"/>
    </source>
</evidence>
<proteinExistence type="predicted"/>
<feature type="compositionally biased region" description="Basic residues" evidence="1">
    <location>
        <begin position="621"/>
        <end position="643"/>
    </location>
</feature>
<dbReference type="OMA" id="RRYFNIK"/>
<dbReference type="Gramene" id="RZC46522">
    <property type="protein sequence ID" value="RZC46522"/>
    <property type="gene ID" value="C5167_039469"/>
</dbReference>
<evidence type="ECO:0000256" key="1">
    <source>
        <dbReference type="SAM" id="MobiDB-lite"/>
    </source>
</evidence>
<keyword evidence="2" id="KW-1133">Transmembrane helix</keyword>
<dbReference type="InterPro" id="IPR006852">
    <property type="entry name" value="TOD1_MUCI70"/>
</dbReference>
<reference evidence="4 5" key="1">
    <citation type="journal article" date="2018" name="Science">
        <title>The opium poppy genome and morphinan production.</title>
        <authorList>
            <person name="Guo L."/>
            <person name="Winzer T."/>
            <person name="Yang X."/>
            <person name="Li Y."/>
            <person name="Ning Z."/>
            <person name="He Z."/>
            <person name="Teodor R."/>
            <person name="Lu Y."/>
            <person name="Bowser T.A."/>
            <person name="Graham I.A."/>
            <person name="Ye K."/>
        </authorList>
    </citation>
    <scope>NUCLEOTIDE SEQUENCE [LARGE SCALE GENOMIC DNA]</scope>
    <source>
        <strain evidence="5">cv. HN1</strain>
        <tissue evidence="4">Leaves</tissue>
    </source>
</reference>
<feature type="domain" description="TOD1/MUCI70 glycosyltransferase-like" evidence="3">
    <location>
        <begin position="396"/>
        <end position="436"/>
    </location>
</feature>
<dbReference type="Proteomes" id="UP000316621">
    <property type="component" value="Chromosome 1"/>
</dbReference>
<feature type="transmembrane region" description="Helical" evidence="2">
    <location>
        <begin position="65"/>
        <end position="85"/>
    </location>
</feature>
<organism evidence="4 5">
    <name type="scientific">Papaver somniferum</name>
    <name type="common">Opium poppy</name>
    <dbReference type="NCBI Taxonomy" id="3469"/>
    <lineage>
        <taxon>Eukaryota</taxon>
        <taxon>Viridiplantae</taxon>
        <taxon>Streptophyta</taxon>
        <taxon>Embryophyta</taxon>
        <taxon>Tracheophyta</taxon>
        <taxon>Spermatophyta</taxon>
        <taxon>Magnoliopsida</taxon>
        <taxon>Ranunculales</taxon>
        <taxon>Papaveraceae</taxon>
        <taxon>Papaveroideae</taxon>
        <taxon>Papaver</taxon>
    </lineage>
</organism>
<feature type="domain" description="TOD1/MUCI70 glycosyltransferase-like" evidence="3">
    <location>
        <begin position="446"/>
        <end position="580"/>
    </location>
</feature>
<name>A0A4Y7IFP7_PAPSO</name>
<dbReference type="Pfam" id="PF04765">
    <property type="entry name" value="TOD1_MUCI70"/>
    <property type="match status" value="3"/>
</dbReference>
<dbReference type="PANTHER" id="PTHR12956">
    <property type="entry name" value="ALKALINE CERAMIDASE-RELATED"/>
    <property type="match status" value="1"/>
</dbReference>
<evidence type="ECO:0000313" key="4">
    <source>
        <dbReference type="EMBL" id="RZC46522.1"/>
    </source>
</evidence>
<dbReference type="InterPro" id="IPR048354">
    <property type="entry name" value="TOD1_MUCI70_glycTrfase_dom"/>
</dbReference>
<dbReference type="PANTHER" id="PTHR12956:SF38">
    <property type="entry name" value="HEXOSYLTRANSFERASE MUCI70-RELATED"/>
    <property type="match status" value="1"/>
</dbReference>